<dbReference type="GO" id="GO:0005886">
    <property type="term" value="C:plasma membrane"/>
    <property type="evidence" value="ECO:0007669"/>
    <property type="project" value="TreeGrafter"/>
</dbReference>
<dbReference type="Gene3D" id="1.20.1640.10">
    <property type="entry name" value="Multidrug efflux transporter AcrB transmembrane domain"/>
    <property type="match status" value="3"/>
</dbReference>
<feature type="transmembrane region" description="Helical" evidence="1">
    <location>
        <begin position="516"/>
        <end position="536"/>
    </location>
</feature>
<reference evidence="3" key="1">
    <citation type="journal article" date="2019" name="Microbiol. Immunol.">
        <title>Molecular and phenotypic characterization of Leptospira johnsonii sp. nov., Leptospira ellinghausenii sp. nov. and Leptospira ryugenii sp. nov. isolated from soil and water in Japan.</title>
        <authorList>
            <person name="Masuzawa T."/>
            <person name="Saito M."/>
            <person name="Nakao R."/>
            <person name="Nikaido Y."/>
            <person name="Matsumoto M."/>
            <person name="Ogawa M."/>
            <person name="Yokoyama M."/>
            <person name="Hidaka Y."/>
            <person name="Tomita J."/>
            <person name="Sakakibara K."/>
            <person name="Suzuki K."/>
            <person name="Yasuda S."/>
            <person name="Sato H."/>
            <person name="Yamaguchi M."/>
            <person name="Yoshida S.I."/>
            <person name="Koizumi N."/>
            <person name="Kawamura Y."/>
        </authorList>
    </citation>
    <scope>NUCLEOTIDE SEQUENCE [LARGE SCALE GENOMIC DNA]</scope>
    <source>
        <strain evidence="3">E18</strain>
    </source>
</reference>
<dbReference type="Proteomes" id="UP000245206">
    <property type="component" value="Unassembled WGS sequence"/>
</dbReference>
<protein>
    <submittedName>
        <fullName evidence="2">RND transporter, Hydrophobe/Amphiphile Efflux-1 (HAE1)/Heavy Metal Efflux (HME) family, permease protein</fullName>
    </submittedName>
</protein>
<sequence>MNLLNKLIEWCLKNGFLVSLFGIAIVGAGYYAMINTPVDAIPDIGEKQVIVFADWPGRSPQDIDNQVTYPLSISLSGTPGVKTIRSMSGLGFSMLFVIFKDEVDYYWARSRVLERLNVAQQRLPVGVIPVLGPDATALGQVYWYTVEAEGFDLAELRSVQDWFIRYQLNSVEGVSEVATVGGFVKQYQINVNPDKLRAYKVSHIDLYESVMRSNLDVSAKVIEKAGMEYFIRGVGFIKSIEDIENIVVKEEEGTPVFVRNVATVTIGPDFRRGSLDKGGVEAVGGIVLMRYGANPQEVVDEVKKRINLISVSLPKKTLANGKVSQVKIVPFYDRTIIVKETLDTLKDALLEESILCSIVILVFLMHVRSTISVLVTFPLAFSLCFILMYFFKIDSNIMSLAGLAIAIGDVGDMGIIMTENIYRHIANGDNQKSHFQKVYEGTTEVAGAIITAVSNTIFSFIPVFFLTDQEGKLFRPLAFTKTFAISASVILAITVVPTICLHLFKPSKFSKEISRLIAAGIGFLSIFISKFALLQLDIGKYSGWPIAITIGCIIGLLVSRMLQEKFLPMEENGVAKFIGKYYSISLRWVLGHKIVFMILPILILVTGISIWSRTGNEFMPPLDEGSILYMPTLLPQAGLSEAVSINSKQDLAIGAVPEVHSVVGKIGRSGSALDPAPISMVETIINLKPESEWRKIPVQRWFSGLPKFLKAPLVFLFPEERQITKNEVLKDIQERSSIPGVIPTFLQPIQARIVMLQTGFRAMMGVKIYGKDLKEIEKIGLQMEDILKSVPGTVDVIADRIVGKPYLEFNIDRVKIARYGINIKDVQDAIEIAIGGMNVTETVEERERYPVQIRYLREFRNDIPELEKIFVPTINKSTQIPLSQLVTIKSVLGPQEIKGEKGLLTGYVTLNTRDRDEIGVVEDAEKALQGALRAGHLIIPAGYYWEWSGQFENQRRATARMKIVIPVCLFLMFLMLYMGFERKWIAFIIYFGVLVSASGGFIMLSLWHVNLSVAVWVGFLVLFGVVDDDGVVISTYLESIFKNAKFNNIDEIREAVLQGGLKRIRPCLMTAATTIFGLAPIFWSNGRGSDIMQPMAIPSVGGMLISIVTLFIVPCLFCAVEEWKWKRSGVTN</sequence>
<feature type="transmembrane region" description="Helical" evidence="1">
    <location>
        <begin position="1067"/>
        <end position="1083"/>
    </location>
</feature>
<feature type="transmembrane region" description="Helical" evidence="1">
    <location>
        <begin position="1013"/>
        <end position="1037"/>
    </location>
</feature>
<feature type="transmembrane region" description="Helical" evidence="1">
    <location>
        <begin position="542"/>
        <end position="562"/>
    </location>
</feature>
<feature type="transmembrane region" description="Helical" evidence="1">
    <location>
        <begin position="12"/>
        <end position="33"/>
    </location>
</feature>
<dbReference type="EMBL" id="BFAZ01000012">
    <property type="protein sequence ID" value="GBF44419.1"/>
    <property type="molecule type" value="Genomic_DNA"/>
</dbReference>
<comment type="caution">
    <text evidence="2">The sequence shown here is derived from an EMBL/GenBank/DDBJ whole genome shotgun (WGS) entry which is preliminary data.</text>
</comment>
<dbReference type="OrthoDB" id="366306at2"/>
<feature type="transmembrane region" description="Helical" evidence="1">
    <location>
        <begin position="987"/>
        <end position="1007"/>
    </location>
</feature>
<dbReference type="PANTHER" id="PTHR32063">
    <property type="match status" value="1"/>
</dbReference>
<organism evidence="2 3">
    <name type="scientific">Leptospira ellinghausenii</name>
    <dbReference type="NCBI Taxonomy" id="1917822"/>
    <lineage>
        <taxon>Bacteria</taxon>
        <taxon>Pseudomonadati</taxon>
        <taxon>Spirochaetota</taxon>
        <taxon>Spirochaetia</taxon>
        <taxon>Leptospirales</taxon>
        <taxon>Leptospiraceae</taxon>
        <taxon>Leptospira</taxon>
    </lineage>
</organism>
<keyword evidence="1" id="KW-0472">Membrane</keyword>
<feature type="transmembrane region" description="Helical" evidence="1">
    <location>
        <begin position="1095"/>
        <end position="1120"/>
    </location>
</feature>
<gene>
    <name evidence="2" type="ORF">LPTSP2_37220</name>
</gene>
<dbReference type="Pfam" id="PF00873">
    <property type="entry name" value="ACR_tran"/>
    <property type="match status" value="2"/>
</dbReference>
<keyword evidence="3" id="KW-1185">Reference proteome</keyword>
<dbReference type="PANTHER" id="PTHR32063:SF19">
    <property type="entry name" value="CATION EFFLUX SYSTEM PROTEIN CUSA"/>
    <property type="match status" value="1"/>
</dbReference>
<dbReference type="PRINTS" id="PR00702">
    <property type="entry name" value="ACRIFLAVINRP"/>
</dbReference>
<feature type="transmembrane region" description="Helical" evidence="1">
    <location>
        <begin position="594"/>
        <end position="612"/>
    </location>
</feature>
<keyword evidence="1" id="KW-0812">Transmembrane</keyword>
<feature type="transmembrane region" description="Helical" evidence="1">
    <location>
        <begin position="963"/>
        <end position="980"/>
    </location>
</feature>
<dbReference type="Gene3D" id="3.30.2090.10">
    <property type="entry name" value="Multidrug efflux transporter AcrB TolC docking domain, DN and DC subdomains"/>
    <property type="match status" value="2"/>
</dbReference>
<proteinExistence type="predicted"/>
<accession>A0A2P2DIJ1</accession>
<feature type="transmembrane region" description="Helical" evidence="1">
    <location>
        <begin position="485"/>
        <end position="504"/>
    </location>
</feature>
<dbReference type="InterPro" id="IPR001036">
    <property type="entry name" value="Acrflvin-R"/>
</dbReference>
<evidence type="ECO:0000313" key="2">
    <source>
        <dbReference type="EMBL" id="GBF44419.1"/>
    </source>
</evidence>
<evidence type="ECO:0000256" key="1">
    <source>
        <dbReference type="SAM" id="Phobius"/>
    </source>
</evidence>
<dbReference type="SUPFAM" id="SSF82866">
    <property type="entry name" value="Multidrug efflux transporter AcrB transmembrane domain"/>
    <property type="match status" value="2"/>
</dbReference>
<feature type="transmembrane region" description="Helical" evidence="1">
    <location>
        <begin position="443"/>
        <end position="465"/>
    </location>
</feature>
<dbReference type="Gene3D" id="3.30.70.1430">
    <property type="entry name" value="Multidrug efflux transporter AcrB pore domain"/>
    <property type="match status" value="1"/>
</dbReference>
<keyword evidence="1" id="KW-1133">Transmembrane helix</keyword>
<name>A0A2P2DIJ1_9LEPT</name>
<dbReference type="AlphaFoldDB" id="A0A2P2DIJ1"/>
<evidence type="ECO:0000313" key="3">
    <source>
        <dbReference type="Proteomes" id="UP000245206"/>
    </source>
</evidence>
<feature type="transmembrane region" description="Helical" evidence="1">
    <location>
        <begin position="371"/>
        <end position="391"/>
    </location>
</feature>
<dbReference type="RefSeq" id="WP_108961393.1">
    <property type="nucleotide sequence ID" value="NZ_BFAZ01000012.1"/>
</dbReference>
<dbReference type="GO" id="GO:0042910">
    <property type="term" value="F:xenobiotic transmembrane transporter activity"/>
    <property type="evidence" value="ECO:0007669"/>
    <property type="project" value="TreeGrafter"/>
</dbReference>
<dbReference type="Gene3D" id="3.30.70.1320">
    <property type="entry name" value="Multidrug efflux transporter AcrB pore domain like"/>
    <property type="match status" value="1"/>
</dbReference>
<dbReference type="InterPro" id="IPR027463">
    <property type="entry name" value="AcrB_DN_DC_subdom"/>
</dbReference>
<dbReference type="SUPFAM" id="SSF82693">
    <property type="entry name" value="Multidrug efflux transporter AcrB pore domain, PN1, PN2, PC1 and PC2 subdomains"/>
    <property type="match status" value="2"/>
</dbReference>
<dbReference type="SUPFAM" id="SSF82714">
    <property type="entry name" value="Multidrug efflux transporter AcrB TolC docking domain, DN and DC subdomains"/>
    <property type="match status" value="2"/>
</dbReference>